<reference evidence="8 9" key="1">
    <citation type="journal article" date="2020" name="J. Phycol.">
        <title>Comparative genome analysis reveals Cyanidiococcus gen. nov., a new extremophilic red algal genus sister to Cyanidioschyzon (Cyanidioschyzonaceae, Rhodophyta).</title>
        <authorList>
            <person name="Liu S.-L."/>
            <person name="Chiang Y.-R."/>
            <person name="Yoon H.S."/>
            <person name="Fu H.-Y."/>
        </authorList>
    </citation>
    <scope>NUCLEOTIDE SEQUENCE [LARGE SCALE GENOMIC DNA]</scope>
    <source>
        <strain evidence="8 9">THAL066</strain>
    </source>
</reference>
<evidence type="ECO:0000313" key="8">
    <source>
        <dbReference type="EMBL" id="KAF6002011.1"/>
    </source>
</evidence>
<sequence>MEPDASTLGPLLRAQTNATAGNATERRSMGRIQRICRLGGLLFFLFALAVSIQLNLIYWCVPFWTRFEVPVEFVFEPKRPQNGEASVVIAQANTLVPSVLVRRLWSRRRGPDSESTSRWTDCFSLDAASFRRGCERSGTIDLELHWTLPDSIRNEQAGTITVELALWQIPHPRSRLQPAPAPLPLCQRRRSVRVLAYRSPTERALRSLLSLPQHFIGALDVWRWSKRPARLSPRNAQRRCIQLLRLRTLTDEPSTNEPNCNPGENSTAWTLHFLDLCTRWHNRTLAGPRLGPVGKTSLA</sequence>
<dbReference type="EMBL" id="VWRR01000012">
    <property type="protein sequence ID" value="KAF6002011.1"/>
    <property type="molecule type" value="Genomic_DNA"/>
</dbReference>
<dbReference type="OrthoDB" id="10587831at2759"/>
<evidence type="ECO:0000256" key="6">
    <source>
        <dbReference type="ARBA" id="ARBA00023136"/>
    </source>
</evidence>
<evidence type="ECO:0000256" key="3">
    <source>
        <dbReference type="ARBA" id="ARBA00022824"/>
    </source>
</evidence>
<dbReference type="AlphaFoldDB" id="A0A7J7II57"/>
<accession>A0A7J7II57</accession>
<dbReference type="GO" id="GO:0005789">
    <property type="term" value="C:endoplasmic reticulum membrane"/>
    <property type="evidence" value="ECO:0007669"/>
    <property type="project" value="UniProtKB-SubCell"/>
</dbReference>
<keyword evidence="3" id="KW-0256">Endoplasmic reticulum</keyword>
<dbReference type="GO" id="GO:0140042">
    <property type="term" value="P:lipid droplet formation"/>
    <property type="evidence" value="ECO:0007669"/>
    <property type="project" value="UniProtKB-ARBA"/>
</dbReference>
<comment type="subcellular location">
    <subcellularLocation>
        <location evidence="1">Endoplasmic reticulum membrane</location>
        <topology evidence="1">Multi-pass membrane protein</topology>
    </subcellularLocation>
</comment>
<keyword evidence="6 7" id="KW-0472">Membrane</keyword>
<keyword evidence="4 7" id="KW-1133">Transmembrane helix</keyword>
<dbReference type="Proteomes" id="UP000530660">
    <property type="component" value="Unassembled WGS sequence"/>
</dbReference>
<evidence type="ECO:0000256" key="7">
    <source>
        <dbReference type="SAM" id="Phobius"/>
    </source>
</evidence>
<evidence type="ECO:0000256" key="4">
    <source>
        <dbReference type="ARBA" id="ARBA00022989"/>
    </source>
</evidence>
<dbReference type="Pfam" id="PF06775">
    <property type="entry name" value="Seipin"/>
    <property type="match status" value="1"/>
</dbReference>
<evidence type="ECO:0000256" key="5">
    <source>
        <dbReference type="ARBA" id="ARBA00023098"/>
    </source>
</evidence>
<keyword evidence="9" id="KW-1185">Reference proteome</keyword>
<dbReference type="InterPro" id="IPR009617">
    <property type="entry name" value="Seipin"/>
</dbReference>
<evidence type="ECO:0000256" key="2">
    <source>
        <dbReference type="ARBA" id="ARBA00022692"/>
    </source>
</evidence>
<dbReference type="GO" id="GO:0006629">
    <property type="term" value="P:lipid metabolic process"/>
    <property type="evidence" value="ECO:0007669"/>
    <property type="project" value="UniProtKB-KW"/>
</dbReference>
<name>A0A7J7II57_9RHOD</name>
<comment type="caution">
    <text evidence="8">The sequence shown here is derived from an EMBL/GenBank/DDBJ whole genome shotgun (WGS) entry which is preliminary data.</text>
</comment>
<evidence type="ECO:0000256" key="1">
    <source>
        <dbReference type="ARBA" id="ARBA00004477"/>
    </source>
</evidence>
<proteinExistence type="predicted"/>
<keyword evidence="2 7" id="KW-0812">Transmembrane</keyword>
<organism evidence="8 9">
    <name type="scientific">Cyanidiococcus yangmingshanensis</name>
    <dbReference type="NCBI Taxonomy" id="2690220"/>
    <lineage>
        <taxon>Eukaryota</taxon>
        <taxon>Rhodophyta</taxon>
        <taxon>Bangiophyceae</taxon>
        <taxon>Cyanidiales</taxon>
        <taxon>Cyanidiaceae</taxon>
        <taxon>Cyanidiococcus</taxon>
    </lineage>
</organism>
<feature type="transmembrane region" description="Helical" evidence="7">
    <location>
        <begin position="35"/>
        <end position="59"/>
    </location>
</feature>
<evidence type="ECO:0008006" key="10">
    <source>
        <dbReference type="Google" id="ProtNLM"/>
    </source>
</evidence>
<evidence type="ECO:0000313" key="9">
    <source>
        <dbReference type="Proteomes" id="UP000530660"/>
    </source>
</evidence>
<protein>
    <recommendedName>
        <fullName evidence="10">Seipin</fullName>
    </recommendedName>
</protein>
<keyword evidence="5" id="KW-0443">Lipid metabolism</keyword>
<gene>
    <name evidence="8" type="ORF">F1559_003211</name>
</gene>